<dbReference type="EMBL" id="LAZR01033922">
    <property type="protein sequence ID" value="KKL46741.1"/>
    <property type="molecule type" value="Genomic_DNA"/>
</dbReference>
<gene>
    <name evidence="1" type="ORF">LCGC14_2342530</name>
</gene>
<dbReference type="AlphaFoldDB" id="A0A0F9CZ53"/>
<accession>A0A0F9CZ53</accession>
<protein>
    <submittedName>
        <fullName evidence="1">Uncharacterized protein</fullName>
    </submittedName>
</protein>
<reference evidence="1" key="1">
    <citation type="journal article" date="2015" name="Nature">
        <title>Complex archaea that bridge the gap between prokaryotes and eukaryotes.</title>
        <authorList>
            <person name="Spang A."/>
            <person name="Saw J.H."/>
            <person name="Jorgensen S.L."/>
            <person name="Zaremba-Niedzwiedzka K."/>
            <person name="Martijn J."/>
            <person name="Lind A.E."/>
            <person name="van Eijk R."/>
            <person name="Schleper C."/>
            <person name="Guy L."/>
            <person name="Ettema T.J."/>
        </authorList>
    </citation>
    <scope>NUCLEOTIDE SEQUENCE</scope>
</reference>
<comment type="caution">
    <text evidence="1">The sequence shown here is derived from an EMBL/GenBank/DDBJ whole genome shotgun (WGS) entry which is preliminary data.</text>
</comment>
<organism evidence="1">
    <name type="scientific">marine sediment metagenome</name>
    <dbReference type="NCBI Taxonomy" id="412755"/>
    <lineage>
        <taxon>unclassified sequences</taxon>
        <taxon>metagenomes</taxon>
        <taxon>ecological metagenomes</taxon>
    </lineage>
</organism>
<sequence>MRKIIQSCPSVSVAVLIVCLLAFYPAIKWINATDVWSGGRPITHLNDSTQTQINLINDEPHSPEEFCGANASPVFPTTAADADTMTPYVLTSGNDTWGGMATPNR</sequence>
<name>A0A0F9CZ53_9ZZZZ</name>
<proteinExistence type="predicted"/>
<evidence type="ECO:0000313" key="1">
    <source>
        <dbReference type="EMBL" id="KKL46741.1"/>
    </source>
</evidence>